<feature type="compositionally biased region" description="Pro residues" evidence="1">
    <location>
        <begin position="1026"/>
        <end position="1043"/>
    </location>
</feature>
<dbReference type="AlphaFoldDB" id="D5FY53"/>
<feature type="compositionally biased region" description="Polar residues" evidence="1">
    <location>
        <begin position="179"/>
        <end position="207"/>
    </location>
</feature>
<keyword evidence="3" id="KW-0732">Signal</keyword>
<reference evidence="5" key="1">
    <citation type="journal article" date="2010" name="PLoS ONE">
        <title>Genetic variation in the complete MgPa operon and its repetitive chromosomal elements in clinical strains of Mycoplasma genitalium.</title>
        <authorList>
            <person name="Ma L."/>
            <person name="Jensen J.S."/>
            <person name="Mancuso M."/>
            <person name="Hamasuna R."/>
            <person name="Jia Q."/>
            <person name="McGowin C.L."/>
            <person name="Martin D.H."/>
        </authorList>
    </citation>
    <scope>NUCLEOTIDE SEQUENCE</scope>
    <source>
        <strain evidence="5">New Orleans 64</strain>
    </source>
</reference>
<dbReference type="Pfam" id="PF05220">
    <property type="entry name" value="MgpC"/>
    <property type="match status" value="1"/>
</dbReference>
<dbReference type="InterPro" id="IPR007885">
    <property type="entry name" value="MgpC"/>
</dbReference>
<keyword evidence="2" id="KW-0812">Transmembrane</keyword>
<organism evidence="5">
    <name type="scientific">Mycoplasmoides genitalium</name>
    <name type="common">Mycoplasma genitalium</name>
    <dbReference type="NCBI Taxonomy" id="2097"/>
    <lineage>
        <taxon>Bacteria</taxon>
        <taxon>Bacillati</taxon>
        <taxon>Mycoplasmatota</taxon>
        <taxon>Mycoplasmoidales</taxon>
        <taxon>Mycoplasmoidaceae</taxon>
        <taxon>Mycoplasmoides</taxon>
    </lineage>
</organism>
<accession>D5FY53</accession>
<evidence type="ECO:0000256" key="1">
    <source>
        <dbReference type="SAM" id="MobiDB-lite"/>
    </source>
</evidence>
<dbReference type="Pfam" id="PF19342">
    <property type="entry name" value="MGP3_C"/>
    <property type="match status" value="1"/>
</dbReference>
<proteinExistence type="predicted"/>
<feature type="compositionally biased region" description="Polar residues" evidence="1">
    <location>
        <begin position="238"/>
        <end position="249"/>
    </location>
</feature>
<gene>
    <name evidence="5" type="primary">mgpC</name>
    <name evidence="5" type="ORF">MG192</name>
</gene>
<feature type="signal peptide" evidence="3">
    <location>
        <begin position="1"/>
        <end position="25"/>
    </location>
</feature>
<reference evidence="5" key="2">
    <citation type="journal article" date="2012" name="J. Med. Microbiol.">
        <title>Variability of trinucleotide tandem repeats in the MgPa operon and its repetitive chromosomal elements in Mycoplasma genitalium.</title>
        <authorList>
            <person name="Ma L."/>
            <person name="Jensen J.S."/>
            <person name="Mancuso M."/>
            <person name="Hamasuna R."/>
            <person name="Jia Q."/>
            <person name="McGowin C.L."/>
            <person name="Martin D.H."/>
        </authorList>
    </citation>
    <scope>NUCLEOTIDE SEQUENCE</scope>
    <source>
        <strain evidence="5">New Orleans 64</strain>
    </source>
</reference>
<feature type="compositionally biased region" description="Basic and acidic residues" evidence="1">
    <location>
        <begin position="1044"/>
        <end position="1060"/>
    </location>
</feature>
<dbReference type="CDD" id="cd20279">
    <property type="entry name" value="adhesin_P110-like"/>
    <property type="match status" value="1"/>
</dbReference>
<feature type="region of interest" description="Disordered" evidence="1">
    <location>
        <begin position="227"/>
        <end position="261"/>
    </location>
</feature>
<feature type="transmembrane region" description="Helical" evidence="2">
    <location>
        <begin position="936"/>
        <end position="961"/>
    </location>
</feature>
<evidence type="ECO:0000256" key="2">
    <source>
        <dbReference type="SAM" id="Phobius"/>
    </source>
</evidence>
<evidence type="ECO:0000313" key="5">
    <source>
        <dbReference type="EMBL" id="ACZ50052.1"/>
    </source>
</evidence>
<feature type="chain" id="PRO_5003071808" evidence="3">
    <location>
        <begin position="26"/>
        <end position="1060"/>
    </location>
</feature>
<evidence type="ECO:0000259" key="4">
    <source>
        <dbReference type="Pfam" id="PF19342"/>
    </source>
</evidence>
<feature type="domain" description="Mgp-operon protein 3 C-terminal" evidence="4">
    <location>
        <begin position="820"/>
        <end position="932"/>
    </location>
</feature>
<name>D5FY53_MYCGT</name>
<dbReference type="InterPro" id="IPR045839">
    <property type="entry name" value="MGP3_C"/>
</dbReference>
<keyword evidence="2" id="KW-0472">Membrane</keyword>
<feature type="region of interest" description="Disordered" evidence="1">
    <location>
        <begin position="1021"/>
        <end position="1060"/>
    </location>
</feature>
<feature type="region of interest" description="Disordered" evidence="1">
    <location>
        <begin position="164"/>
        <end position="207"/>
    </location>
</feature>
<protein>
    <submittedName>
        <fullName evidence="5">Adhesin</fullName>
    </submittedName>
</protein>
<dbReference type="EMBL" id="FJ872591">
    <property type="protein sequence ID" value="ACZ50052.1"/>
    <property type="molecule type" value="Genomic_DNA"/>
</dbReference>
<feature type="compositionally biased region" description="Basic and acidic residues" evidence="1">
    <location>
        <begin position="164"/>
        <end position="175"/>
    </location>
</feature>
<sequence>MKTMRKQIYKKAYWLLLPFLPLALANTFLVKEDSKNVTAYTPFATPITDSKSDLVSLAQLDSSYIISDQTIHNTNLFVLFKSTQVKLTYNSSSGSNNQISFDSTNNKPSYIVEFTNSTNIGIKWRMVKKYQLDVPNVSSNMNDVLKELILEQPLTKYTLNSSLAKEKGKTQREVHLGSGQATRWTSQRNQHDLNNNPSPNASTGFKLTTGNAYRKLDQSWPIYQPIDGLKDGKGKDQANWQSSEQSTAASDAPLSTGGGSSSGSFNKYLNTKQALESIGILFDDQTPRNVITQLYYASTSKLAVTNNHIVVMGNSFLPSLWYWVVERSAQENASNKPTWFANTNLDWGEDKQKQFVENQLGYKETTSTNSHNFHSKSFTQPAYLISGIDSVNDQLIFSGFKAGSVGYDSSSSSSSTKDQALAWSTTTSLDSKTGYKDLVTNDTGLNGPINGSFSIQDTFSFVVPYSGNHTNNGTTGTIKTAYPVKNTEKATVKINSLINATPLNSYGDEGIGVFDALGLNYNFKSNQERLPSRTDQIFVYGIVSPNELRSAKSSADSTSSDTKVNWTNTQSRYLPVPYNYSEGIIDADGFKRPENRGANVTIFSGLKSIAPDGFANSIANFSVGLKAGIDPNPVMSGKKANYGAVVLTRGGVVRLNFDPGNDSLLSTTDNNIAPISFSFTPFTAAESAVDLTTFKEVTYNQESGLWSYIFDNSLKPTHDGKQTPVTDNKGFSVITVSRTGIELNQDQATTTPLDVAPSALAVQSGIQSTTQTLTGVLPLSEEFSAVIAKNSDQNKIDIYKNNNGLFEIDTQLSNSVATNNGGLAPSYTENEVDAWGKVEFADNSVLQARNLVDKTVDEIINTPEILNSFFRFTPAFEDQKATLVATKQSDTSLSVSPRIQFLDGNFYDLNSTIAGVPLNIGFPSRVFAGFAALPAWVIPVSVGSSVGILFILLVLGLGIGIPMYRVRKLQDASFVNVFKKVDTLTTAVGSVYKKIITQTGVVKKAPSALKAANPSVKKPAAFLKPPVQPAKPAAKPPVQPPSKPEGEQKAVEVKSEETKS</sequence>
<keyword evidence="2" id="KW-1133">Transmembrane helix</keyword>
<evidence type="ECO:0000256" key="3">
    <source>
        <dbReference type="SAM" id="SignalP"/>
    </source>
</evidence>